<dbReference type="CDD" id="cd20393">
    <property type="entry name" value="Tudor_SGF29_rpt1"/>
    <property type="match status" value="1"/>
</dbReference>
<keyword evidence="5" id="KW-0539">Nucleus</keyword>
<dbReference type="PROSITE" id="PS51518">
    <property type="entry name" value="SGF29_C"/>
    <property type="match status" value="1"/>
</dbReference>
<organism evidence="8 9">
    <name type="scientific">Ridgeia piscesae</name>
    <name type="common">Tubeworm</name>
    <dbReference type="NCBI Taxonomy" id="27915"/>
    <lineage>
        <taxon>Eukaryota</taxon>
        <taxon>Metazoa</taxon>
        <taxon>Spiralia</taxon>
        <taxon>Lophotrochozoa</taxon>
        <taxon>Annelida</taxon>
        <taxon>Polychaeta</taxon>
        <taxon>Sedentaria</taxon>
        <taxon>Canalipalpata</taxon>
        <taxon>Sabellida</taxon>
        <taxon>Siboglinidae</taxon>
        <taxon>Ridgeia</taxon>
    </lineage>
</organism>
<dbReference type="Gene3D" id="2.30.30.140">
    <property type="match status" value="2"/>
</dbReference>
<feature type="domain" description="SGF29 C-terminal" evidence="7">
    <location>
        <begin position="192"/>
        <end position="334"/>
    </location>
</feature>
<dbReference type="EMBL" id="JAODUO010002188">
    <property type="protein sequence ID" value="KAK2154366.1"/>
    <property type="molecule type" value="Genomic_DNA"/>
</dbReference>
<evidence type="ECO:0000256" key="2">
    <source>
        <dbReference type="ARBA" id="ARBA00023015"/>
    </source>
</evidence>
<keyword evidence="2" id="KW-0805">Transcription regulation</keyword>
<evidence type="ECO:0000256" key="3">
    <source>
        <dbReference type="ARBA" id="ARBA00023054"/>
    </source>
</evidence>
<keyword evidence="4" id="KW-0804">Transcription</keyword>
<evidence type="ECO:0000256" key="6">
    <source>
        <dbReference type="SAM" id="MobiDB-lite"/>
    </source>
</evidence>
<comment type="subcellular location">
    <subcellularLocation>
        <location evidence="1">Nucleus</location>
    </subcellularLocation>
</comment>
<dbReference type="FunFam" id="2.30.30.140:FF:000026">
    <property type="entry name" value="SAGA-associated factor 29 homolog"/>
    <property type="match status" value="1"/>
</dbReference>
<dbReference type="AlphaFoldDB" id="A0AAD9JJS2"/>
<dbReference type="GO" id="GO:0000124">
    <property type="term" value="C:SAGA complex"/>
    <property type="evidence" value="ECO:0007669"/>
    <property type="project" value="InterPro"/>
</dbReference>
<name>A0AAD9JJS2_RIDPI</name>
<dbReference type="Proteomes" id="UP001209878">
    <property type="component" value="Unassembled WGS sequence"/>
</dbReference>
<dbReference type="GO" id="GO:0005634">
    <property type="term" value="C:nucleus"/>
    <property type="evidence" value="ECO:0007669"/>
    <property type="project" value="UniProtKB-SubCell"/>
</dbReference>
<sequence>MGRLKTSSGGTGSTSLTSERTPPATTASTMTTSSSSSGHMVTASSSSSVSLNNLQTVDLKLRDSLRELYFLIHQVQEERARGEHNLTNITKTHERMQIEQKISPYFKSKLRGLYNTAMQDAESESQLLRKALDKIAEIKSLQEQGQVHRPKQIMRRGVLMNLLQQNAITLPLWIGKPGERPPPLCGAVSAEPNYIAKTGDKVAARVRSTDGEENWILAEVVAYNSNSCRYEVDDIDAEEGKERHTLSRRRIVPLPIWKVSPETDPEALFPKGALVLALYPQTTCFYRALVHDPPELTSSDYSVLFEDTSYPEGYSPPLSVAQRYVIACRDDRKK</sequence>
<dbReference type="InterPro" id="IPR010750">
    <property type="entry name" value="SGF29_tudor-like_dom"/>
</dbReference>
<evidence type="ECO:0000256" key="5">
    <source>
        <dbReference type="ARBA" id="ARBA00023242"/>
    </source>
</evidence>
<evidence type="ECO:0000313" key="8">
    <source>
        <dbReference type="EMBL" id="KAK2154366.1"/>
    </source>
</evidence>
<dbReference type="PANTHER" id="PTHR21539:SF0">
    <property type="entry name" value="SAGA-ASSOCIATED FACTOR 29"/>
    <property type="match status" value="1"/>
</dbReference>
<evidence type="ECO:0000313" key="9">
    <source>
        <dbReference type="Proteomes" id="UP001209878"/>
    </source>
</evidence>
<dbReference type="InterPro" id="IPR037802">
    <property type="entry name" value="SGF29"/>
</dbReference>
<evidence type="ECO:0000259" key="7">
    <source>
        <dbReference type="PROSITE" id="PS51518"/>
    </source>
</evidence>
<proteinExistence type="predicted"/>
<evidence type="ECO:0000256" key="1">
    <source>
        <dbReference type="ARBA" id="ARBA00004123"/>
    </source>
</evidence>
<comment type="caution">
    <text evidence="8">The sequence shown here is derived from an EMBL/GenBank/DDBJ whole genome shotgun (WGS) entry which is preliminary data.</text>
</comment>
<dbReference type="InterPro" id="IPR047288">
    <property type="entry name" value="Tudor_SGF29_rpt1"/>
</dbReference>
<dbReference type="InterPro" id="IPR047287">
    <property type="entry name" value="Tudor_SGF29_rpt2"/>
</dbReference>
<dbReference type="GO" id="GO:0140672">
    <property type="term" value="C:ATAC complex"/>
    <property type="evidence" value="ECO:0007669"/>
    <property type="project" value="UniProtKB-ARBA"/>
</dbReference>
<reference evidence="8" key="1">
    <citation type="journal article" date="2023" name="Mol. Biol. Evol.">
        <title>Third-Generation Sequencing Reveals the Adaptive Role of the Epigenome in Three Deep-Sea Polychaetes.</title>
        <authorList>
            <person name="Perez M."/>
            <person name="Aroh O."/>
            <person name="Sun Y."/>
            <person name="Lan Y."/>
            <person name="Juniper S.K."/>
            <person name="Young C.R."/>
            <person name="Angers B."/>
            <person name="Qian P.Y."/>
        </authorList>
    </citation>
    <scope>NUCLEOTIDE SEQUENCE</scope>
    <source>
        <strain evidence="8">R07B-5</strain>
    </source>
</reference>
<feature type="region of interest" description="Disordered" evidence="6">
    <location>
        <begin position="1"/>
        <end position="47"/>
    </location>
</feature>
<gene>
    <name evidence="8" type="ORF">NP493_2193g00000</name>
</gene>
<accession>A0AAD9JJS2</accession>
<dbReference type="Pfam" id="PF07039">
    <property type="entry name" value="SGF29_Tudor"/>
    <property type="match status" value="1"/>
</dbReference>
<protein>
    <recommendedName>
        <fullName evidence="7">SGF29 C-terminal domain-containing protein</fullName>
    </recommendedName>
</protein>
<keyword evidence="3" id="KW-0175">Coiled coil</keyword>
<dbReference type="CDD" id="cd20394">
    <property type="entry name" value="Tudor_SGF29_rpt2"/>
    <property type="match status" value="1"/>
</dbReference>
<keyword evidence="9" id="KW-1185">Reference proteome</keyword>
<evidence type="ECO:0000256" key="4">
    <source>
        <dbReference type="ARBA" id="ARBA00023163"/>
    </source>
</evidence>
<feature type="compositionally biased region" description="Low complexity" evidence="6">
    <location>
        <begin position="25"/>
        <end position="47"/>
    </location>
</feature>
<dbReference type="FunFam" id="2.30.30.140:FF:000029">
    <property type="entry name" value="SAGA-associated factor 29 homolog"/>
    <property type="match status" value="1"/>
</dbReference>
<dbReference type="PANTHER" id="PTHR21539">
    <property type="entry name" value="SAGA-ASSOCIATED FACTOR 29"/>
    <property type="match status" value="1"/>
</dbReference>